<comment type="caution">
    <text evidence="1">The sequence shown here is derived from an EMBL/GenBank/DDBJ whole genome shotgun (WGS) entry which is preliminary data.</text>
</comment>
<reference evidence="1 2" key="1">
    <citation type="journal article" date="2013" name="Genome Announc.">
        <title>Genome Sequence of Campylobacter showae UNSWCD, Isolated from a Patient with Crohn's Disease.</title>
        <authorList>
            <person name="Tay A.P."/>
            <person name="Kaakoush N.O."/>
            <person name="Deshpande N.P."/>
            <person name="Chen Z."/>
            <person name="Mitchell H."/>
            <person name="Wilkins M.R."/>
        </authorList>
    </citation>
    <scope>NUCLEOTIDE SEQUENCE [LARGE SCALE GENOMIC DNA]</scope>
    <source>
        <strain evidence="1 2">CSUNSWCD</strain>
    </source>
</reference>
<accession>M5IHQ1</accession>
<dbReference type="Proteomes" id="UP000011939">
    <property type="component" value="Unassembled WGS sequence"/>
</dbReference>
<evidence type="ECO:0000313" key="1">
    <source>
        <dbReference type="EMBL" id="EKU12077.1"/>
    </source>
</evidence>
<proteinExistence type="predicted"/>
<gene>
    <name evidence="1" type="ORF">CSUNSWCD_17</name>
</gene>
<dbReference type="AlphaFoldDB" id="M5IHQ1"/>
<dbReference type="EMBL" id="AMZQ01000001">
    <property type="protein sequence ID" value="EKU12077.1"/>
    <property type="molecule type" value="Genomic_DNA"/>
</dbReference>
<sequence length="39" mass="4881">MRLFYHFKTLAKIKTDIKYQSYQQAIFFDYQIDPTLKFE</sequence>
<dbReference type="STRING" id="1244083.CSUNSWCD_17"/>
<name>M5IHQ1_9BACT</name>
<protein>
    <submittedName>
        <fullName evidence="1">Uncharacterized protein</fullName>
    </submittedName>
</protein>
<evidence type="ECO:0000313" key="2">
    <source>
        <dbReference type="Proteomes" id="UP000011939"/>
    </source>
</evidence>
<dbReference type="PATRIC" id="fig|1244083.3.peg.18"/>
<organism evidence="1 2">
    <name type="scientific">Campylobacter showae CSUNSWCD</name>
    <dbReference type="NCBI Taxonomy" id="1244083"/>
    <lineage>
        <taxon>Bacteria</taxon>
        <taxon>Pseudomonadati</taxon>
        <taxon>Campylobacterota</taxon>
        <taxon>Epsilonproteobacteria</taxon>
        <taxon>Campylobacterales</taxon>
        <taxon>Campylobacteraceae</taxon>
        <taxon>Campylobacter</taxon>
    </lineage>
</organism>